<name>A0A9D5Q525_9BACT</name>
<accession>A0A9D5Q525</accession>
<dbReference type="Proteomes" id="UP000649604">
    <property type="component" value="Unassembled WGS sequence"/>
</dbReference>
<dbReference type="Pfam" id="PF01208">
    <property type="entry name" value="URO-D"/>
    <property type="match status" value="1"/>
</dbReference>
<comment type="caution">
    <text evidence="2">The sequence shown here is derived from an EMBL/GenBank/DDBJ whole genome shotgun (WGS) entry which is preliminary data.</text>
</comment>
<dbReference type="SUPFAM" id="SSF51726">
    <property type="entry name" value="UROD/MetE-like"/>
    <property type="match status" value="1"/>
</dbReference>
<evidence type="ECO:0000259" key="1">
    <source>
        <dbReference type="Pfam" id="PF01208"/>
    </source>
</evidence>
<dbReference type="EMBL" id="WJJP01000084">
    <property type="protein sequence ID" value="MBD3323491.1"/>
    <property type="molecule type" value="Genomic_DNA"/>
</dbReference>
<feature type="domain" description="Uroporphyrinogen decarboxylase (URO-D)" evidence="1">
    <location>
        <begin position="2"/>
        <end position="154"/>
    </location>
</feature>
<reference evidence="2" key="1">
    <citation type="submission" date="2019-11" db="EMBL/GenBank/DDBJ databases">
        <title>Microbial mats filling the niche in hypersaline microbial mats.</title>
        <authorList>
            <person name="Wong H.L."/>
            <person name="Macleod F.I."/>
            <person name="White R.A. III"/>
            <person name="Burns B.P."/>
        </authorList>
    </citation>
    <scope>NUCLEOTIDE SEQUENCE</scope>
    <source>
        <strain evidence="2">Rbin_158</strain>
    </source>
</reference>
<organism evidence="2 3">
    <name type="scientific">candidate division KSB3 bacterium</name>
    <dbReference type="NCBI Taxonomy" id="2044937"/>
    <lineage>
        <taxon>Bacteria</taxon>
        <taxon>candidate division KSB3</taxon>
    </lineage>
</organism>
<feature type="non-terminal residue" evidence="2">
    <location>
        <position position="1"/>
    </location>
</feature>
<evidence type="ECO:0000313" key="2">
    <source>
        <dbReference type="EMBL" id="MBD3323491.1"/>
    </source>
</evidence>
<proteinExistence type="predicted"/>
<dbReference type="InterPro" id="IPR000257">
    <property type="entry name" value="Uroporphyrinogen_deCOase"/>
</dbReference>
<dbReference type="GO" id="GO:0004853">
    <property type="term" value="F:uroporphyrinogen decarboxylase activity"/>
    <property type="evidence" value="ECO:0007669"/>
    <property type="project" value="InterPro"/>
</dbReference>
<dbReference type="Gene3D" id="3.20.20.210">
    <property type="match status" value="1"/>
</dbReference>
<dbReference type="AlphaFoldDB" id="A0A9D5Q525"/>
<gene>
    <name evidence="2" type="ORF">GF339_02835</name>
</gene>
<evidence type="ECO:0000313" key="3">
    <source>
        <dbReference type="Proteomes" id="UP000649604"/>
    </source>
</evidence>
<sequence>PADVLMIGSNYDSTIQSPPFFREHIMPSLVKYGERLHQRGKFLLTHTDGENKGLLDLYVASQFDIADSICPAPMTKLSLQEIRAAFNGQITIWGGIPSICFLESSMTQYEFERYLDEAFESIGDGTRFIVSIADTTPPEAKFDRIKALIAATKQFGPVPKAESRP</sequence>
<dbReference type="GO" id="GO:0006779">
    <property type="term" value="P:porphyrin-containing compound biosynthetic process"/>
    <property type="evidence" value="ECO:0007669"/>
    <property type="project" value="InterPro"/>
</dbReference>
<dbReference type="InterPro" id="IPR038071">
    <property type="entry name" value="UROD/MetE-like_sf"/>
</dbReference>
<protein>
    <recommendedName>
        <fullName evidence="1">Uroporphyrinogen decarboxylase (URO-D) domain-containing protein</fullName>
    </recommendedName>
</protein>